<name>A0A8J8FB93_9BACT</name>
<dbReference type="RefSeq" id="WP_171606467.1">
    <property type="nucleotide sequence ID" value="NZ_WHPF01000002.1"/>
</dbReference>
<gene>
    <name evidence="1" type="ORF">GD597_03690</name>
</gene>
<evidence type="ECO:0000313" key="2">
    <source>
        <dbReference type="Proteomes" id="UP000598971"/>
    </source>
</evidence>
<accession>A0A8J8FB93</accession>
<dbReference type="AlphaFoldDB" id="A0A8J8FB93"/>
<evidence type="ECO:0000313" key="1">
    <source>
        <dbReference type="EMBL" id="NNV54550.1"/>
    </source>
</evidence>
<proteinExistence type="predicted"/>
<protein>
    <submittedName>
        <fullName evidence="1">Uncharacterized protein</fullName>
    </submittedName>
</protein>
<comment type="caution">
    <text evidence="1">The sequence shown here is derived from an EMBL/GenBank/DDBJ whole genome shotgun (WGS) entry which is preliminary data.</text>
</comment>
<dbReference type="EMBL" id="WHPF01000002">
    <property type="protein sequence ID" value="NNV54550.1"/>
    <property type="molecule type" value="Genomic_DNA"/>
</dbReference>
<keyword evidence="2" id="KW-1185">Reference proteome</keyword>
<reference evidence="1" key="1">
    <citation type="submission" date="2019-10" db="EMBL/GenBank/DDBJ databases">
        <title>Draft genome sequence of Panacibacter sp. KCS-6.</title>
        <authorList>
            <person name="Yim K.J."/>
        </authorList>
    </citation>
    <scope>NUCLEOTIDE SEQUENCE</scope>
    <source>
        <strain evidence="1">KCS-6</strain>
    </source>
</reference>
<organism evidence="1 2">
    <name type="scientific">Limnovirga soli</name>
    <dbReference type="NCBI Taxonomy" id="2656915"/>
    <lineage>
        <taxon>Bacteria</taxon>
        <taxon>Pseudomonadati</taxon>
        <taxon>Bacteroidota</taxon>
        <taxon>Chitinophagia</taxon>
        <taxon>Chitinophagales</taxon>
        <taxon>Chitinophagaceae</taxon>
        <taxon>Limnovirga</taxon>
    </lineage>
</organism>
<sequence length="78" mass="9271">MNYDKTTTSTMESTFIKVCPNPQCDAVFHNCPKKETHCKDCGGNIMIINTDTYWKKFSNNWFQYDFATHDYYRPVKEK</sequence>
<dbReference type="Proteomes" id="UP000598971">
    <property type="component" value="Unassembled WGS sequence"/>
</dbReference>